<feature type="domain" description="Sugar-binding" evidence="5">
    <location>
        <begin position="68"/>
        <end position="317"/>
    </location>
</feature>
<evidence type="ECO:0000259" key="5">
    <source>
        <dbReference type="Pfam" id="PF04198"/>
    </source>
</evidence>
<evidence type="ECO:0000256" key="2">
    <source>
        <dbReference type="ARBA" id="ARBA00023015"/>
    </source>
</evidence>
<proteinExistence type="inferred from homology"/>
<dbReference type="STRING" id="453582.SAMN05421580_106260"/>
<evidence type="ECO:0000313" key="6">
    <source>
        <dbReference type="EMBL" id="SIS90785.1"/>
    </source>
</evidence>
<dbReference type="Pfam" id="PF04198">
    <property type="entry name" value="Sugar-bind"/>
    <property type="match status" value="1"/>
</dbReference>
<dbReference type="AlphaFoldDB" id="A0A1N7MXG3"/>
<dbReference type="EMBL" id="FTOG01000006">
    <property type="protein sequence ID" value="SIS90785.1"/>
    <property type="molecule type" value="Genomic_DNA"/>
</dbReference>
<dbReference type="InterPro" id="IPR007324">
    <property type="entry name" value="Sugar-bd_dom_put"/>
</dbReference>
<comment type="similarity">
    <text evidence="1">Belongs to the SorC transcriptional regulatory family.</text>
</comment>
<dbReference type="Proteomes" id="UP000186221">
    <property type="component" value="Unassembled WGS sequence"/>
</dbReference>
<dbReference type="Gene3D" id="3.40.50.1360">
    <property type="match status" value="1"/>
</dbReference>
<dbReference type="PANTHER" id="PTHR34294">
    <property type="entry name" value="TRANSCRIPTIONAL REGULATOR-RELATED"/>
    <property type="match status" value="1"/>
</dbReference>
<gene>
    <name evidence="6" type="ORF">SAMN05421580_106260</name>
</gene>
<dbReference type="PANTHER" id="PTHR34294:SF1">
    <property type="entry name" value="TRANSCRIPTIONAL REGULATOR LSRR"/>
    <property type="match status" value="1"/>
</dbReference>
<dbReference type="RefSeq" id="WP_076485028.1">
    <property type="nucleotide sequence ID" value="NZ_FTOG01000006.1"/>
</dbReference>
<keyword evidence="4" id="KW-0804">Transcription</keyword>
<reference evidence="7" key="1">
    <citation type="submission" date="2017-01" db="EMBL/GenBank/DDBJ databases">
        <authorList>
            <person name="Varghese N."/>
            <person name="Submissions S."/>
        </authorList>
    </citation>
    <scope>NUCLEOTIDE SEQUENCE [LARGE SCALE GENOMIC DNA]</scope>
    <source>
        <strain evidence="7">DSM 19945</strain>
    </source>
</reference>
<dbReference type="GO" id="GO:0003677">
    <property type="term" value="F:DNA binding"/>
    <property type="evidence" value="ECO:0007669"/>
    <property type="project" value="UniProtKB-KW"/>
</dbReference>
<keyword evidence="7" id="KW-1185">Reference proteome</keyword>
<dbReference type="InterPro" id="IPR037171">
    <property type="entry name" value="NagB/RpiA_transferase-like"/>
</dbReference>
<dbReference type="SUPFAM" id="SSF100950">
    <property type="entry name" value="NagB/RpiA/CoA transferase-like"/>
    <property type="match status" value="1"/>
</dbReference>
<keyword evidence="3 6" id="KW-0238">DNA-binding</keyword>
<organism evidence="6 7">
    <name type="scientific">Rhodobacter aestuarii</name>
    <dbReference type="NCBI Taxonomy" id="453582"/>
    <lineage>
        <taxon>Bacteria</taxon>
        <taxon>Pseudomonadati</taxon>
        <taxon>Pseudomonadota</taxon>
        <taxon>Alphaproteobacteria</taxon>
        <taxon>Rhodobacterales</taxon>
        <taxon>Rhodobacter group</taxon>
        <taxon>Rhodobacter</taxon>
    </lineage>
</organism>
<evidence type="ECO:0000313" key="7">
    <source>
        <dbReference type="Proteomes" id="UP000186221"/>
    </source>
</evidence>
<dbReference type="GO" id="GO:0030246">
    <property type="term" value="F:carbohydrate binding"/>
    <property type="evidence" value="ECO:0007669"/>
    <property type="project" value="InterPro"/>
</dbReference>
<protein>
    <submittedName>
        <fullName evidence="6">DNA-binding transcriptional regulator LsrR, DeoR family</fullName>
    </submittedName>
</protein>
<evidence type="ECO:0000256" key="4">
    <source>
        <dbReference type="ARBA" id="ARBA00023163"/>
    </source>
</evidence>
<sequence>MTSPPHRLSRPDTPESRARWLHEVGGLTVEEIGWRLGLPAEKVKYLLEKGESEAVLIPGGMAGARLLRHLSRRLRTVYGLSGVHLAPFAPGETDPIPAIASVAARWLTRLVKSSDAPKVVGLSHGRSLAAMVRELPEMRAPELRFVSLLGELTLSHTAYPHVVMNYLAQRFGAQAFPYPATLYVTTPEERAELMRMPVVAKVTDMARMAEVWIVGIGRPSDANQLLGTGMILPGCLHEIDQQGAECEILGRFFDGQGQELTTSLAHRTLSPLPQDFAGRRIVGLAGGPEKVAPIRAALRGGLVQELVTDTRTAVALLDPTEHSTYALLL</sequence>
<keyword evidence="2" id="KW-0805">Transcription regulation</keyword>
<name>A0A1N7MXG3_9RHOB</name>
<evidence type="ECO:0000256" key="1">
    <source>
        <dbReference type="ARBA" id="ARBA00010466"/>
    </source>
</evidence>
<dbReference type="InterPro" id="IPR051054">
    <property type="entry name" value="SorC_transcr_regulators"/>
</dbReference>
<accession>A0A1N7MXG3</accession>
<evidence type="ECO:0000256" key="3">
    <source>
        <dbReference type="ARBA" id="ARBA00023125"/>
    </source>
</evidence>